<name>A0ABX2B3N2_9BACT</name>
<dbReference type="EMBL" id="JABKKJ010000010">
    <property type="protein sequence ID" value="NPE25315.1"/>
    <property type="molecule type" value="Genomic_DNA"/>
</dbReference>
<protein>
    <recommendedName>
        <fullName evidence="4">DUF2500 family protein</fullName>
    </recommendedName>
</protein>
<keyword evidence="1" id="KW-0812">Transmembrane</keyword>
<gene>
    <name evidence="2" type="ORF">HPS54_07290</name>
</gene>
<sequence>MNRLYTILRYVAAFACLALCIAGYIFYCDTIITWWYPIAAALVPAVVTTPRFYNRWHIATTSDKAAINVICHLIVVGSVLYASLLGANYLFADTTTDHVVHATILSKSKETHKKYRTVGRRRRVQNGTYDTFHLYLGFADGSKKSMTVTRSEYNRVRTGGTKTLSLQKGLFGFTVIKNRQRQSAVPQDTTDKHSVQQD</sequence>
<keyword evidence="1" id="KW-1133">Transmembrane helix</keyword>
<dbReference type="Proteomes" id="UP000820977">
    <property type="component" value="Unassembled WGS sequence"/>
</dbReference>
<feature type="transmembrane region" description="Helical" evidence="1">
    <location>
        <begin position="65"/>
        <end position="91"/>
    </location>
</feature>
<evidence type="ECO:0000313" key="3">
    <source>
        <dbReference type="Proteomes" id="UP000820977"/>
    </source>
</evidence>
<reference evidence="2 3" key="1">
    <citation type="submission" date="2020-05" db="EMBL/GenBank/DDBJ databases">
        <title>Distinct polysaccharide utilization as determinants for interspecies competition between intestinal Prevotella spp.</title>
        <authorList>
            <person name="Galvez E.J.C."/>
            <person name="Iljazovic A."/>
            <person name="Strowig T."/>
        </authorList>
    </citation>
    <scope>NUCLEOTIDE SEQUENCE [LARGE SCALE GENOMIC DNA]</scope>
    <source>
        <strain evidence="2 3">PCHR</strain>
    </source>
</reference>
<evidence type="ECO:0000313" key="2">
    <source>
        <dbReference type="EMBL" id="NPE25315.1"/>
    </source>
</evidence>
<comment type="caution">
    <text evidence="2">The sequence shown here is derived from an EMBL/GenBank/DDBJ whole genome shotgun (WGS) entry which is preliminary data.</text>
</comment>
<keyword evidence="1" id="KW-0472">Membrane</keyword>
<dbReference type="RefSeq" id="WP_172344792.1">
    <property type="nucleotide sequence ID" value="NZ_CASYYZ010000023.1"/>
</dbReference>
<evidence type="ECO:0000256" key="1">
    <source>
        <dbReference type="SAM" id="Phobius"/>
    </source>
</evidence>
<evidence type="ECO:0008006" key="4">
    <source>
        <dbReference type="Google" id="ProtNLM"/>
    </source>
</evidence>
<keyword evidence="3" id="KW-1185">Reference proteome</keyword>
<feature type="transmembrane region" description="Helical" evidence="1">
    <location>
        <begin position="33"/>
        <end position="53"/>
    </location>
</feature>
<proteinExistence type="predicted"/>
<accession>A0ABX2B3N2</accession>
<organism evidence="2 3">
    <name type="scientific">Xylanibacter caecicola</name>
    <dbReference type="NCBI Taxonomy" id="2736294"/>
    <lineage>
        <taxon>Bacteria</taxon>
        <taxon>Pseudomonadati</taxon>
        <taxon>Bacteroidota</taxon>
        <taxon>Bacteroidia</taxon>
        <taxon>Bacteroidales</taxon>
        <taxon>Prevotellaceae</taxon>
        <taxon>Xylanibacter</taxon>
    </lineage>
</organism>
<feature type="transmembrane region" description="Helical" evidence="1">
    <location>
        <begin position="7"/>
        <end position="27"/>
    </location>
</feature>